<dbReference type="InterPro" id="IPR007345">
    <property type="entry name" value="Polysacch_pyruvyl_Trfase"/>
</dbReference>
<feature type="domain" description="Polysaccharide pyruvyl transferase" evidence="1">
    <location>
        <begin position="15"/>
        <end position="302"/>
    </location>
</feature>
<accession>A0A1M6NN08</accession>
<organism evidence="2 3">
    <name type="scientific">Halomonas caseinilytica</name>
    <dbReference type="NCBI Taxonomy" id="438744"/>
    <lineage>
        <taxon>Bacteria</taxon>
        <taxon>Pseudomonadati</taxon>
        <taxon>Pseudomonadota</taxon>
        <taxon>Gammaproteobacteria</taxon>
        <taxon>Oceanospirillales</taxon>
        <taxon>Halomonadaceae</taxon>
        <taxon>Halomonas</taxon>
    </lineage>
</organism>
<evidence type="ECO:0000259" key="1">
    <source>
        <dbReference type="Pfam" id="PF04230"/>
    </source>
</evidence>
<keyword evidence="3" id="KW-1185">Reference proteome</keyword>
<dbReference type="RefSeq" id="WP_073292038.1">
    <property type="nucleotide sequence ID" value="NZ_BDEO01000001.1"/>
</dbReference>
<dbReference type="OrthoDB" id="8444043at2"/>
<evidence type="ECO:0000313" key="3">
    <source>
        <dbReference type="Proteomes" id="UP000184248"/>
    </source>
</evidence>
<dbReference type="AlphaFoldDB" id="A0A1M6NN08"/>
<protein>
    <submittedName>
        <fullName evidence="2">Polysaccharide pyruvyl transferase family protein WcaK</fullName>
    </submittedName>
</protein>
<evidence type="ECO:0000313" key="2">
    <source>
        <dbReference type="EMBL" id="SHJ97110.1"/>
    </source>
</evidence>
<gene>
    <name evidence="2" type="ORF">SAMN05192556_101456</name>
</gene>
<sequence length="379" mass="43676">MLNKVVLIGGAGAPNYGDELIVKGWKEYFLKNKKAEQVIFYENIASKEIEVHGEDPGVTFRDGLVRVAKNVAGLDFWDQVIRGYKFIESDGFSVYSSFDIDDLKDADVIHLHGGGYLNNFDPDKGFYVGLLAALKKTRNIKIVATGIGFGPVPDVGKKRLKIIEEIFSYFDFFELRDVDNFRLLKKKFPSGNFVFGLDDCYLLKASDFLRNKRKSKKKRMYLSFLEYNVRKIGEEFWDWVVERSKDFDEVVFFESYPWQDRKVYDFVKTKVDGVRYLPLSESLNGIPMSSNDFVISARFHTHYAFSRNGISGVYSKDSRYYDIKHQSILDLGSEFVFSDLSTPPENIEREGLGYNVMCSNDDLYTKMKMKLVGHIYGDL</sequence>
<proteinExistence type="predicted"/>
<dbReference type="Proteomes" id="UP000184248">
    <property type="component" value="Unassembled WGS sequence"/>
</dbReference>
<dbReference type="EMBL" id="FRAL01000001">
    <property type="protein sequence ID" value="SHJ97110.1"/>
    <property type="molecule type" value="Genomic_DNA"/>
</dbReference>
<reference evidence="3" key="1">
    <citation type="submission" date="2016-11" db="EMBL/GenBank/DDBJ databases">
        <authorList>
            <person name="Varghese N."/>
            <person name="Submissions S."/>
        </authorList>
    </citation>
    <scope>NUCLEOTIDE SEQUENCE [LARGE SCALE GENOMIC DNA]</scope>
    <source>
        <strain evidence="3">ALO Sharm</strain>
    </source>
</reference>
<dbReference type="Pfam" id="PF04230">
    <property type="entry name" value="PS_pyruv_trans"/>
    <property type="match status" value="1"/>
</dbReference>
<name>A0A1M6NN08_9GAMM</name>
<dbReference type="GO" id="GO:0016740">
    <property type="term" value="F:transferase activity"/>
    <property type="evidence" value="ECO:0007669"/>
    <property type="project" value="UniProtKB-KW"/>
</dbReference>
<keyword evidence="2" id="KW-0808">Transferase</keyword>